<dbReference type="PANTHER" id="PTHR42903:SF1">
    <property type="entry name" value="INNER MEMBRANE PROTEIN YCCF"/>
    <property type="match status" value="1"/>
</dbReference>
<evidence type="ECO:0000256" key="1">
    <source>
        <dbReference type="SAM" id="MobiDB-lite"/>
    </source>
</evidence>
<dbReference type="Proteomes" id="UP000816034">
    <property type="component" value="Unassembled WGS sequence"/>
</dbReference>
<feature type="region of interest" description="Disordered" evidence="1">
    <location>
        <begin position="181"/>
        <end position="207"/>
    </location>
</feature>
<feature type="transmembrane region" description="Helical" evidence="2">
    <location>
        <begin position="279"/>
        <end position="298"/>
    </location>
</feature>
<accession>A0AA88GMR0</accession>
<feature type="compositionally biased region" description="Basic and acidic residues" evidence="1">
    <location>
        <begin position="1"/>
        <end position="17"/>
    </location>
</feature>
<organism evidence="4 5">
    <name type="scientific">Naegleria lovaniensis</name>
    <name type="common">Amoeba</name>
    <dbReference type="NCBI Taxonomy" id="51637"/>
    <lineage>
        <taxon>Eukaryota</taxon>
        <taxon>Discoba</taxon>
        <taxon>Heterolobosea</taxon>
        <taxon>Tetramitia</taxon>
        <taxon>Eutetramitia</taxon>
        <taxon>Vahlkampfiidae</taxon>
        <taxon>Naegleria</taxon>
    </lineage>
</organism>
<name>A0AA88GMR0_NAELO</name>
<gene>
    <name evidence="4" type="ORF">C9374_006241</name>
</gene>
<dbReference type="RefSeq" id="XP_044546932.1">
    <property type="nucleotide sequence ID" value="XM_044696080.1"/>
</dbReference>
<dbReference type="GeneID" id="68098695"/>
<keyword evidence="2" id="KW-0472">Membrane</keyword>
<keyword evidence="2" id="KW-0812">Transmembrane</keyword>
<proteinExistence type="predicted"/>
<sequence length="443" mass="50637">MSESDFHHSTMFEENNHHSWTTPPNQMMDERHHHDLDTVTTTTLDDEYRDSFASLDDHPHYLHEEENEIQNPKNSFHDDEHDDDDINDEKNELHYGMTSMGNFVKSNIPTTELVQNNNMSTLSSLHHESNLVSPTLSKFRKGFDDSSGQDTPTDLSEVMLQDVDLGIPSVKIMSHSHPLNELKMLDDDGPSNQDSLQQQQHDSSSDKHKSVWSDLALQFLGRQVTDTFLTFEDSQQISVEMMQVLKENSFLVQTRIWLWRLSGGLLFSLFYGFSACLIFVIYGFCFSLPCVIQLFRIAKFMSFPFTKLETFEYVLSRLNESNSELLASASTSTVSQAMMQHLSSKHRLSSVSSPIPQSTLEKSNSVKSIKEHRELMFNSREKHGTMLWIANIVWLLLFGWLLALLHLIFGGILILSVVGSEFGRRHLALVTLSLMPFGLSIKK</sequence>
<dbReference type="EMBL" id="PYSW02000027">
    <property type="protein sequence ID" value="KAG2381252.1"/>
    <property type="molecule type" value="Genomic_DNA"/>
</dbReference>
<evidence type="ECO:0000313" key="4">
    <source>
        <dbReference type="EMBL" id="KAG2381252.1"/>
    </source>
</evidence>
<feature type="region of interest" description="Disordered" evidence="1">
    <location>
        <begin position="65"/>
        <end position="89"/>
    </location>
</feature>
<dbReference type="AlphaFoldDB" id="A0AA88GMR0"/>
<keyword evidence="5" id="KW-1185">Reference proteome</keyword>
<keyword evidence="2" id="KW-1133">Transmembrane helix</keyword>
<feature type="compositionally biased region" description="Low complexity" evidence="1">
    <location>
        <begin position="193"/>
        <end position="202"/>
    </location>
</feature>
<dbReference type="InterPro" id="IPR052937">
    <property type="entry name" value="Inner_membrane_protein"/>
</dbReference>
<feature type="region of interest" description="Disordered" evidence="1">
    <location>
        <begin position="1"/>
        <end position="30"/>
    </location>
</feature>
<evidence type="ECO:0000259" key="3">
    <source>
        <dbReference type="Pfam" id="PF03733"/>
    </source>
</evidence>
<comment type="caution">
    <text evidence="4">The sequence shown here is derived from an EMBL/GenBank/DDBJ whole genome shotgun (WGS) entry which is preliminary data.</text>
</comment>
<dbReference type="GO" id="GO:0005886">
    <property type="term" value="C:plasma membrane"/>
    <property type="evidence" value="ECO:0007669"/>
    <property type="project" value="TreeGrafter"/>
</dbReference>
<reference evidence="4 5" key="1">
    <citation type="journal article" date="2018" name="BMC Genomics">
        <title>The genome of Naegleria lovaniensis, the basis for a comparative approach to unravel pathogenicity factors of the human pathogenic amoeba N. fowleri.</title>
        <authorList>
            <person name="Liechti N."/>
            <person name="Schurch N."/>
            <person name="Bruggmann R."/>
            <person name="Wittwer M."/>
        </authorList>
    </citation>
    <scope>NUCLEOTIDE SEQUENCE [LARGE SCALE GENOMIC DNA]</scope>
    <source>
        <strain evidence="4 5">ATCC 30569</strain>
    </source>
</reference>
<dbReference type="PANTHER" id="PTHR42903">
    <property type="entry name" value="INNER MEMBRANE PROTEIN YCCF"/>
    <property type="match status" value="1"/>
</dbReference>
<evidence type="ECO:0000313" key="5">
    <source>
        <dbReference type="Proteomes" id="UP000816034"/>
    </source>
</evidence>
<feature type="transmembrane region" description="Helical" evidence="2">
    <location>
        <begin position="386"/>
        <end position="419"/>
    </location>
</feature>
<evidence type="ECO:0000256" key="2">
    <source>
        <dbReference type="SAM" id="Phobius"/>
    </source>
</evidence>
<dbReference type="InterPro" id="IPR005185">
    <property type="entry name" value="YccF"/>
</dbReference>
<dbReference type="Pfam" id="PF03733">
    <property type="entry name" value="YccF"/>
    <property type="match status" value="1"/>
</dbReference>
<protein>
    <recommendedName>
        <fullName evidence="3">Inner membrane component domain-containing protein</fullName>
    </recommendedName>
</protein>
<feature type="domain" description="Inner membrane component" evidence="3">
    <location>
        <begin position="389"/>
        <end position="438"/>
    </location>
</feature>